<dbReference type="PROSITE" id="PS50943">
    <property type="entry name" value="HTH_CROC1"/>
    <property type="match status" value="1"/>
</dbReference>
<dbReference type="PANTHER" id="PTHR46558">
    <property type="entry name" value="TRACRIPTIONAL REGULATORY PROTEIN-RELATED-RELATED"/>
    <property type="match status" value="1"/>
</dbReference>
<evidence type="ECO:0000313" key="7">
    <source>
        <dbReference type="Proteomes" id="UP000240400"/>
    </source>
</evidence>
<dbReference type="EMBL" id="UHDS01000001">
    <property type="protein sequence ID" value="SUM56368.1"/>
    <property type="molecule type" value="Genomic_DNA"/>
</dbReference>
<reference evidence="5 7" key="1">
    <citation type="journal article" date="2016" name="Front. Microbiol.">
        <title>Comprehensive Phylogenetic Analysis of Bovine Non-aureus Staphylococci Species Based on Whole-Genome Sequencing.</title>
        <authorList>
            <person name="Naushad S."/>
            <person name="Barkema H.W."/>
            <person name="Luby C."/>
            <person name="Condas L.A."/>
            <person name="Nobrega D.B."/>
            <person name="Carson D.A."/>
            <person name="De Buck J."/>
        </authorList>
    </citation>
    <scope>NUCLEOTIDE SEQUENCE [LARGE SCALE GENOMIC DNA]</scope>
    <source>
        <strain evidence="5 7">SNUC 4337</strain>
    </source>
</reference>
<dbReference type="SMART" id="SM00530">
    <property type="entry name" value="HTH_XRE"/>
    <property type="match status" value="1"/>
</dbReference>
<dbReference type="Gene3D" id="1.10.260.40">
    <property type="entry name" value="lambda repressor-like DNA-binding domains"/>
    <property type="match status" value="1"/>
</dbReference>
<keyword evidence="2" id="KW-0472">Membrane</keyword>
<protein>
    <submittedName>
        <fullName evidence="4 6">Transcriptional regulator</fullName>
    </submittedName>
    <submittedName>
        <fullName evidence="5">XRE family transcriptional regulator</fullName>
    </submittedName>
</protein>
<evidence type="ECO:0000256" key="1">
    <source>
        <dbReference type="ARBA" id="ARBA00023125"/>
    </source>
</evidence>
<dbReference type="EMBL" id="PZHR01000002">
    <property type="protein sequence ID" value="PTK60859.1"/>
    <property type="molecule type" value="Genomic_DNA"/>
</dbReference>
<dbReference type="Proteomes" id="UP000254412">
    <property type="component" value="Unassembled WGS sequence"/>
</dbReference>
<feature type="transmembrane region" description="Helical" evidence="2">
    <location>
        <begin position="163"/>
        <end position="186"/>
    </location>
</feature>
<dbReference type="SUPFAM" id="SSF47413">
    <property type="entry name" value="lambda repressor-like DNA-binding domains"/>
    <property type="match status" value="1"/>
</dbReference>
<dbReference type="Proteomes" id="UP000664081">
    <property type="component" value="Unassembled WGS sequence"/>
</dbReference>
<name>A0A2T4SE18_9STAP</name>
<dbReference type="GO" id="GO:0003677">
    <property type="term" value="F:DNA binding"/>
    <property type="evidence" value="ECO:0007669"/>
    <property type="project" value="UniProtKB-KW"/>
</dbReference>
<feature type="domain" description="HTH cro/C1-type" evidence="3">
    <location>
        <begin position="7"/>
        <end position="61"/>
    </location>
</feature>
<dbReference type="OrthoDB" id="9812495at2"/>
<evidence type="ECO:0000313" key="9">
    <source>
        <dbReference type="Proteomes" id="UP000664081"/>
    </source>
</evidence>
<evidence type="ECO:0000313" key="5">
    <source>
        <dbReference type="EMBL" id="PTK60859.1"/>
    </source>
</evidence>
<keyword evidence="2" id="KW-0812">Transmembrane</keyword>
<evidence type="ECO:0000313" key="4">
    <source>
        <dbReference type="EMBL" id="MBO1227447.1"/>
    </source>
</evidence>
<dbReference type="EMBL" id="JAFNLT010000007">
    <property type="protein sequence ID" value="MBO1227447.1"/>
    <property type="molecule type" value="Genomic_DNA"/>
</dbReference>
<dbReference type="PANTHER" id="PTHR46558:SF15">
    <property type="entry name" value="HELIX-TURN-HELIX DOMAIN PROTEIN"/>
    <property type="match status" value="1"/>
</dbReference>
<evidence type="ECO:0000313" key="6">
    <source>
        <dbReference type="EMBL" id="SUM56368.1"/>
    </source>
</evidence>
<keyword evidence="2" id="KW-1133">Transmembrane helix</keyword>
<organism evidence="5 7">
    <name type="scientific">Staphylococcus nepalensis</name>
    <dbReference type="NCBI Taxonomy" id="214473"/>
    <lineage>
        <taxon>Bacteria</taxon>
        <taxon>Bacillati</taxon>
        <taxon>Bacillota</taxon>
        <taxon>Bacilli</taxon>
        <taxon>Bacillales</taxon>
        <taxon>Staphylococcaceae</taxon>
        <taxon>Staphylococcus</taxon>
    </lineage>
</organism>
<dbReference type="Pfam" id="PF01381">
    <property type="entry name" value="HTH_3"/>
    <property type="match status" value="1"/>
</dbReference>
<accession>A0A2T4SE18</accession>
<dbReference type="InterPro" id="IPR001387">
    <property type="entry name" value="Cro/C1-type_HTH"/>
</dbReference>
<reference evidence="4 9" key="4">
    <citation type="submission" date="2021-03" db="EMBL/GenBank/DDBJ databases">
        <title>Staphylococci and Mammaliicocci in bats.</title>
        <authorList>
            <person name="Fountain K."/>
        </authorList>
    </citation>
    <scope>NUCLEOTIDE SEQUENCE [LARGE SCALE GENOMIC DNA]</scope>
    <source>
        <strain evidence="4 9">18_1_E_SW</strain>
    </source>
</reference>
<sequence>MNLGHQIKYFRQRDHLSQEDLAEKLYVSRQTISNWENDKSYPDVHNLLMLSSLFQVSLDDLVKGDVEIMEQKLKQAKFNVWAHLMTWPMLLVAILAGPVILYSNLLGVVVEISLIALSMIAAFKVDSLKKSYQIQTYDRVVAFMKGNDPNEVHSSKLRNTLTFIYSFVLYVGSFIIIMLLSIYIVGLLY</sequence>
<reference evidence="5" key="2">
    <citation type="submission" date="2018-03" db="EMBL/GenBank/DDBJ databases">
        <authorList>
            <person name="Keele B.F."/>
        </authorList>
    </citation>
    <scope>NUCLEOTIDE SEQUENCE</scope>
    <source>
        <strain evidence="5">SNUC 4337</strain>
    </source>
</reference>
<dbReference type="Proteomes" id="UP000240400">
    <property type="component" value="Unassembled WGS sequence"/>
</dbReference>
<feature type="transmembrane region" description="Helical" evidence="2">
    <location>
        <begin position="78"/>
        <end position="99"/>
    </location>
</feature>
<reference evidence="6 8" key="3">
    <citation type="submission" date="2018-06" db="EMBL/GenBank/DDBJ databases">
        <authorList>
            <consortium name="Pathogen Informatics"/>
            <person name="Doyle S."/>
        </authorList>
    </citation>
    <scope>NUCLEOTIDE SEQUENCE [LARGE SCALE GENOMIC DNA]</scope>
    <source>
        <strain evidence="6 8">NCTC13834</strain>
    </source>
</reference>
<keyword evidence="1" id="KW-0238">DNA-binding</keyword>
<proteinExistence type="predicted"/>
<dbReference type="RefSeq" id="WP_103373358.1">
    <property type="nucleotide sequence ID" value="NZ_BMCF01000003.1"/>
</dbReference>
<evidence type="ECO:0000256" key="2">
    <source>
        <dbReference type="SAM" id="Phobius"/>
    </source>
</evidence>
<feature type="transmembrane region" description="Helical" evidence="2">
    <location>
        <begin position="105"/>
        <end position="123"/>
    </location>
</feature>
<evidence type="ECO:0000313" key="8">
    <source>
        <dbReference type="Proteomes" id="UP000254412"/>
    </source>
</evidence>
<dbReference type="InterPro" id="IPR010982">
    <property type="entry name" value="Lambda_DNA-bd_dom_sf"/>
</dbReference>
<dbReference type="AlphaFoldDB" id="A0A2T4SE18"/>
<gene>
    <name evidence="6" type="primary">immR_3</name>
    <name evidence="5" type="ORF">BUZ61_00810</name>
    <name evidence="4" type="ORF">J3T88_09055</name>
    <name evidence="6" type="ORF">NCTC13834_02777</name>
</gene>
<keyword evidence="9" id="KW-1185">Reference proteome</keyword>
<evidence type="ECO:0000259" key="3">
    <source>
        <dbReference type="PROSITE" id="PS50943"/>
    </source>
</evidence>
<dbReference type="CDD" id="cd00093">
    <property type="entry name" value="HTH_XRE"/>
    <property type="match status" value="1"/>
</dbReference>